<sequence>MFIFLYRATLTGTELFYFGLIHEYCLSHCID</sequence>
<reference evidence="1" key="1">
    <citation type="submission" date="2014-09" db="EMBL/GenBank/DDBJ databases">
        <authorList>
            <person name="Magalhaes I.L.F."/>
            <person name="Oliveira U."/>
            <person name="Santos F.R."/>
            <person name="Vidigal T.H.D.A."/>
            <person name="Brescovit A.D."/>
            <person name="Santos A.J."/>
        </authorList>
    </citation>
    <scope>NUCLEOTIDE SEQUENCE</scope>
    <source>
        <tissue evidence="1">Shoot tissue taken approximately 20 cm above the soil surface</tissue>
    </source>
</reference>
<reference evidence="1" key="2">
    <citation type="journal article" date="2015" name="Data Brief">
        <title>Shoot transcriptome of the giant reed, Arundo donax.</title>
        <authorList>
            <person name="Barrero R.A."/>
            <person name="Guerrero F.D."/>
            <person name="Moolhuijzen P."/>
            <person name="Goolsby J.A."/>
            <person name="Tidwell J."/>
            <person name="Bellgard S.E."/>
            <person name="Bellgard M.I."/>
        </authorList>
    </citation>
    <scope>NUCLEOTIDE SEQUENCE</scope>
    <source>
        <tissue evidence="1">Shoot tissue taken approximately 20 cm above the soil surface</tissue>
    </source>
</reference>
<organism evidence="1">
    <name type="scientific">Arundo donax</name>
    <name type="common">Giant reed</name>
    <name type="synonym">Donax arundinaceus</name>
    <dbReference type="NCBI Taxonomy" id="35708"/>
    <lineage>
        <taxon>Eukaryota</taxon>
        <taxon>Viridiplantae</taxon>
        <taxon>Streptophyta</taxon>
        <taxon>Embryophyta</taxon>
        <taxon>Tracheophyta</taxon>
        <taxon>Spermatophyta</taxon>
        <taxon>Magnoliopsida</taxon>
        <taxon>Liliopsida</taxon>
        <taxon>Poales</taxon>
        <taxon>Poaceae</taxon>
        <taxon>PACMAD clade</taxon>
        <taxon>Arundinoideae</taxon>
        <taxon>Arundineae</taxon>
        <taxon>Arundo</taxon>
    </lineage>
</organism>
<dbReference type="AlphaFoldDB" id="A0A0A9G005"/>
<evidence type="ECO:0000313" key="1">
    <source>
        <dbReference type="EMBL" id="JAE17847.1"/>
    </source>
</evidence>
<dbReference type="EMBL" id="GBRH01180049">
    <property type="protein sequence ID" value="JAE17847.1"/>
    <property type="molecule type" value="Transcribed_RNA"/>
</dbReference>
<accession>A0A0A9G005</accession>
<proteinExistence type="predicted"/>
<name>A0A0A9G005_ARUDO</name>
<protein>
    <submittedName>
        <fullName evidence="1">Uncharacterized protein</fullName>
    </submittedName>
</protein>